<dbReference type="PROSITE" id="PS51464">
    <property type="entry name" value="SIS"/>
    <property type="match status" value="1"/>
</dbReference>
<comment type="caution">
    <text evidence="6">The sequence shown here is derived from an EMBL/GenBank/DDBJ whole genome shotgun (WGS) entry which is preliminary data.</text>
</comment>
<dbReference type="PANTHER" id="PTHR30514:SF1">
    <property type="entry name" value="HTH-TYPE TRANSCRIPTIONAL REGULATOR HEXR-RELATED"/>
    <property type="match status" value="1"/>
</dbReference>
<evidence type="ECO:0000313" key="6">
    <source>
        <dbReference type="EMBL" id="KFN91369.1"/>
    </source>
</evidence>
<organism evidence="6 7">
    <name type="scientific">Tetragenococcus muriaticus 3MR10-3</name>
    <dbReference type="NCBI Taxonomy" id="1302648"/>
    <lineage>
        <taxon>Bacteria</taxon>
        <taxon>Bacillati</taxon>
        <taxon>Bacillota</taxon>
        <taxon>Bacilli</taxon>
        <taxon>Lactobacillales</taxon>
        <taxon>Enterococcaceae</taxon>
        <taxon>Tetragenococcus</taxon>
    </lineage>
</organism>
<evidence type="ECO:0000313" key="7">
    <source>
        <dbReference type="Proteomes" id="UP000029381"/>
    </source>
</evidence>
<keyword evidence="3" id="KW-0804">Transcription</keyword>
<evidence type="ECO:0000256" key="3">
    <source>
        <dbReference type="ARBA" id="ARBA00023163"/>
    </source>
</evidence>
<accession>A0A091C396</accession>
<dbReference type="AlphaFoldDB" id="A0A091C396"/>
<dbReference type="Pfam" id="PF01380">
    <property type="entry name" value="SIS"/>
    <property type="match status" value="1"/>
</dbReference>
<dbReference type="GO" id="GO:0003677">
    <property type="term" value="F:DNA binding"/>
    <property type="evidence" value="ECO:0007669"/>
    <property type="project" value="UniProtKB-KW"/>
</dbReference>
<keyword evidence="1" id="KW-0805">Transcription regulation</keyword>
<dbReference type="Proteomes" id="UP000029381">
    <property type="component" value="Unassembled WGS sequence"/>
</dbReference>
<name>A0A091C396_9ENTE</name>
<dbReference type="InterPro" id="IPR009057">
    <property type="entry name" value="Homeodomain-like_sf"/>
</dbReference>
<evidence type="ECO:0000256" key="1">
    <source>
        <dbReference type="ARBA" id="ARBA00023015"/>
    </source>
</evidence>
<dbReference type="PROSITE" id="PS51071">
    <property type="entry name" value="HTH_RPIR"/>
    <property type="match status" value="1"/>
</dbReference>
<dbReference type="Gene3D" id="3.40.50.10490">
    <property type="entry name" value="Glucose-6-phosphate isomerase like protein, domain 1"/>
    <property type="match status" value="1"/>
</dbReference>
<dbReference type="SUPFAM" id="SSF46689">
    <property type="entry name" value="Homeodomain-like"/>
    <property type="match status" value="1"/>
</dbReference>
<dbReference type="GO" id="GO:1901135">
    <property type="term" value="P:carbohydrate derivative metabolic process"/>
    <property type="evidence" value="ECO:0007669"/>
    <property type="project" value="InterPro"/>
</dbReference>
<feature type="domain" description="SIS" evidence="5">
    <location>
        <begin position="106"/>
        <end position="248"/>
    </location>
</feature>
<evidence type="ECO:0000259" key="4">
    <source>
        <dbReference type="PROSITE" id="PS51071"/>
    </source>
</evidence>
<dbReference type="PATRIC" id="fig|1302648.3.peg.1025"/>
<gene>
    <name evidence="6" type="ORF">TMU3MR103_1056</name>
</gene>
<dbReference type="InterPro" id="IPR035472">
    <property type="entry name" value="RpiR-like_SIS"/>
</dbReference>
<dbReference type="Pfam" id="PF01418">
    <property type="entry name" value="HTH_6"/>
    <property type="match status" value="1"/>
</dbReference>
<dbReference type="InterPro" id="IPR001347">
    <property type="entry name" value="SIS_dom"/>
</dbReference>
<dbReference type="PANTHER" id="PTHR30514">
    <property type="entry name" value="GLUCOKINASE"/>
    <property type="match status" value="1"/>
</dbReference>
<keyword evidence="7" id="KW-1185">Reference proteome</keyword>
<dbReference type="InterPro" id="IPR047640">
    <property type="entry name" value="RpiR-like"/>
</dbReference>
<dbReference type="InterPro" id="IPR000281">
    <property type="entry name" value="HTH_RpiR"/>
</dbReference>
<dbReference type="CDD" id="cd05013">
    <property type="entry name" value="SIS_RpiR"/>
    <property type="match status" value="1"/>
</dbReference>
<proteinExistence type="predicted"/>
<dbReference type="GO" id="GO:0097367">
    <property type="term" value="F:carbohydrate derivative binding"/>
    <property type="evidence" value="ECO:0007669"/>
    <property type="project" value="InterPro"/>
</dbReference>
<dbReference type="EMBL" id="JPVT01000101">
    <property type="protein sequence ID" value="KFN91369.1"/>
    <property type="molecule type" value="Genomic_DNA"/>
</dbReference>
<feature type="domain" description="HTH rpiR-type" evidence="4">
    <location>
        <begin position="1"/>
        <end position="77"/>
    </location>
</feature>
<reference evidence="6 7" key="1">
    <citation type="submission" date="2014-08" db="EMBL/GenBank/DDBJ databases">
        <title>Genome sequence of Tetragenococcus muriaticus.</title>
        <authorList>
            <person name="Chuea-nongthon C."/>
            <person name="Rodtong S."/>
            <person name="Yongsawatdigul J."/>
            <person name="Steele J.L."/>
            <person name="Liu X.-y."/>
            <person name="Speers J."/>
            <person name="Glasner J.D."/>
            <person name="Neeno-Eckwall E.C."/>
        </authorList>
    </citation>
    <scope>NUCLEOTIDE SEQUENCE [LARGE SCALE GENOMIC DNA]</scope>
    <source>
        <strain evidence="6 7">3MR10-3</strain>
    </source>
</reference>
<evidence type="ECO:0000256" key="2">
    <source>
        <dbReference type="ARBA" id="ARBA00023125"/>
    </source>
</evidence>
<keyword evidence="2" id="KW-0238">DNA-binding</keyword>
<dbReference type="GO" id="GO:0003700">
    <property type="term" value="F:DNA-binding transcription factor activity"/>
    <property type="evidence" value="ECO:0007669"/>
    <property type="project" value="InterPro"/>
</dbReference>
<dbReference type="InterPro" id="IPR046348">
    <property type="entry name" value="SIS_dom_sf"/>
</dbReference>
<protein>
    <submittedName>
        <fullName evidence="6">RpiR family transcriptional regulator</fullName>
    </submittedName>
</protein>
<sequence>MNIETLINKHYDNLNENDQHIAKYVLGHETECKSLSIVQLAEVTLTSKSSILRFTQKLGFSGYSEFKYALKQQKASKQLQTSFVAMQQEDLLQTAKFFNQQNVTSVLQAFDQAETIYCYGTGWGQRDVLQNFIRSIIPLQRFPVHLQSQKELSIVLNGSITENDLIIILSLSGENKPQENILNQMKIKNIPILSITNMSRNRLASKATYNLYYQSTEIGESTDETFSMMPLFQIMDLFYRAYVDYKQINLNQL</sequence>
<dbReference type="Gene3D" id="1.10.10.10">
    <property type="entry name" value="Winged helix-like DNA-binding domain superfamily/Winged helix DNA-binding domain"/>
    <property type="match status" value="1"/>
</dbReference>
<dbReference type="SUPFAM" id="SSF53697">
    <property type="entry name" value="SIS domain"/>
    <property type="match status" value="1"/>
</dbReference>
<dbReference type="InterPro" id="IPR036388">
    <property type="entry name" value="WH-like_DNA-bd_sf"/>
</dbReference>
<evidence type="ECO:0000259" key="5">
    <source>
        <dbReference type="PROSITE" id="PS51464"/>
    </source>
</evidence>